<dbReference type="Pfam" id="PF00571">
    <property type="entry name" value="CBS"/>
    <property type="match status" value="2"/>
</dbReference>
<dbReference type="OrthoDB" id="9790355at2"/>
<dbReference type="InterPro" id="IPR051257">
    <property type="entry name" value="Diverse_CBS-Domain"/>
</dbReference>
<evidence type="ECO:0000259" key="3">
    <source>
        <dbReference type="PROSITE" id="PS51371"/>
    </source>
</evidence>
<protein>
    <submittedName>
        <fullName evidence="4">CBS domain-containing protein</fullName>
    </submittedName>
</protein>
<evidence type="ECO:0000256" key="2">
    <source>
        <dbReference type="PROSITE-ProRule" id="PRU00703"/>
    </source>
</evidence>
<reference evidence="5" key="1">
    <citation type="submission" date="2017-02" db="EMBL/GenBank/DDBJ databases">
        <authorList>
            <person name="Varghese N."/>
            <person name="Submissions S."/>
        </authorList>
    </citation>
    <scope>NUCLEOTIDE SEQUENCE [LARGE SCALE GENOMIC DNA]</scope>
    <source>
        <strain evidence="5">ATCC BAA-73</strain>
    </source>
</reference>
<evidence type="ECO:0000256" key="1">
    <source>
        <dbReference type="ARBA" id="ARBA00023122"/>
    </source>
</evidence>
<evidence type="ECO:0000313" key="5">
    <source>
        <dbReference type="Proteomes" id="UP000190625"/>
    </source>
</evidence>
<organism evidence="4 5">
    <name type="scientific">Selenihalanaerobacter shriftii</name>
    <dbReference type="NCBI Taxonomy" id="142842"/>
    <lineage>
        <taxon>Bacteria</taxon>
        <taxon>Bacillati</taxon>
        <taxon>Bacillota</taxon>
        <taxon>Clostridia</taxon>
        <taxon>Halanaerobiales</taxon>
        <taxon>Halobacteroidaceae</taxon>
        <taxon>Selenihalanaerobacter</taxon>
    </lineage>
</organism>
<proteinExistence type="predicted"/>
<dbReference type="PANTHER" id="PTHR43080:SF26">
    <property type="entry name" value="REGULATORY PROTEIN"/>
    <property type="match status" value="1"/>
</dbReference>
<accession>A0A1T4JWG7</accession>
<feature type="domain" description="CBS" evidence="3">
    <location>
        <begin position="7"/>
        <end position="65"/>
    </location>
</feature>
<feature type="domain" description="CBS" evidence="3">
    <location>
        <begin position="97"/>
        <end position="152"/>
    </location>
</feature>
<dbReference type="PROSITE" id="PS51371">
    <property type="entry name" value="CBS"/>
    <property type="match status" value="2"/>
</dbReference>
<dbReference type="Gene3D" id="3.10.580.10">
    <property type="entry name" value="CBS-domain"/>
    <property type="match status" value="1"/>
</dbReference>
<evidence type="ECO:0000313" key="4">
    <source>
        <dbReference type="EMBL" id="SJZ34469.1"/>
    </source>
</evidence>
<gene>
    <name evidence="4" type="ORF">SAMN02745118_00472</name>
</gene>
<dbReference type="SMART" id="SM00116">
    <property type="entry name" value="CBS"/>
    <property type="match status" value="2"/>
</dbReference>
<dbReference type="InterPro" id="IPR046342">
    <property type="entry name" value="CBS_dom_sf"/>
</dbReference>
<dbReference type="AlphaFoldDB" id="A0A1T4JWG7"/>
<dbReference type="CDD" id="cd04586">
    <property type="entry name" value="CBS_pair_BON_assoc"/>
    <property type="match status" value="1"/>
</dbReference>
<name>A0A1T4JWG7_9FIRM</name>
<keyword evidence="1 2" id="KW-0129">CBS domain</keyword>
<dbReference type="PANTHER" id="PTHR43080">
    <property type="entry name" value="CBS DOMAIN-CONTAINING PROTEIN CBSX3, MITOCHONDRIAL"/>
    <property type="match status" value="1"/>
</dbReference>
<dbReference type="EMBL" id="FUWM01000004">
    <property type="protein sequence ID" value="SJZ34469.1"/>
    <property type="molecule type" value="Genomic_DNA"/>
</dbReference>
<dbReference type="InterPro" id="IPR000644">
    <property type="entry name" value="CBS_dom"/>
</dbReference>
<dbReference type="SUPFAM" id="SSF54631">
    <property type="entry name" value="CBS-domain pair"/>
    <property type="match status" value="1"/>
</dbReference>
<dbReference type="RefSeq" id="WP_078808993.1">
    <property type="nucleotide sequence ID" value="NZ_FUWM01000004.1"/>
</dbReference>
<dbReference type="STRING" id="142842.SAMN02745118_00472"/>
<keyword evidence="5" id="KW-1185">Reference proteome</keyword>
<sequence>MLAKDVMTEGVITVHPKETIKDVARILSENEISGLPVVDDNEKLVGVVSEQDLIVRDKKLHFPDYIYLLDSVIYLESLKNFEEEFTKMIGTRVEDIMSKEAITVDSDISIEEIATIMVEEGINRVPVLDGEKLVGIVSRADLVDVLAKEGGK</sequence>
<dbReference type="Proteomes" id="UP000190625">
    <property type="component" value="Unassembled WGS sequence"/>
</dbReference>